<evidence type="ECO:0000313" key="2">
    <source>
        <dbReference type="Proteomes" id="UP000199206"/>
    </source>
</evidence>
<proteinExistence type="predicted"/>
<dbReference type="Proteomes" id="UP000199206">
    <property type="component" value="Unassembled WGS sequence"/>
</dbReference>
<organism evidence="1 2">
    <name type="scientific">Sphingomonas gellani</name>
    <dbReference type="NCBI Taxonomy" id="1166340"/>
    <lineage>
        <taxon>Bacteria</taxon>
        <taxon>Pseudomonadati</taxon>
        <taxon>Pseudomonadota</taxon>
        <taxon>Alphaproteobacteria</taxon>
        <taxon>Sphingomonadales</taxon>
        <taxon>Sphingomonadaceae</taxon>
        <taxon>Sphingomonas</taxon>
    </lineage>
</organism>
<dbReference type="STRING" id="1166340.SAMN05192583_3118"/>
<reference evidence="2" key="1">
    <citation type="submission" date="2016-10" db="EMBL/GenBank/DDBJ databases">
        <authorList>
            <person name="Varghese N."/>
            <person name="Submissions S."/>
        </authorList>
    </citation>
    <scope>NUCLEOTIDE SEQUENCE [LARGE SCALE GENOMIC DNA]</scope>
    <source>
        <strain evidence="2">S6-262</strain>
    </source>
</reference>
<dbReference type="SUPFAM" id="SSF63829">
    <property type="entry name" value="Calcium-dependent phosphotriesterase"/>
    <property type="match status" value="1"/>
</dbReference>
<gene>
    <name evidence="1" type="ORF">SAMN05192583_3118</name>
</gene>
<name>A0A1H8HUS5_9SPHN</name>
<sequence>MMLGFGWDCVDPLTPGVVPVQPRRAATAALVARMTVPPVSARVDAIDRLVAALVDGGVWAKLDVLVVLAAHHAQAALLNWKGGGYDAGLIGAPVFVPDRGYFTDGSDDAIDWGWAPAKGVAFQQNAGMYGAWFRKGDRNTTSAIGTQMGSGCTLNPRGSGDVMAGRINSSAVSSAGAVATGYGLTIIDRSGVNAVQIFRDGTATGAVSTAASAARSAAAMASGKANGAFADGQFCAHVAGGSLSAAEHRLLADALAGYMAAIGVVPLVQASRTLTMAGAWTLPDGDHPVAKGRGMAATGLARDPIDGCWWVGNGLASPQPFAGVTRLSPDMATVLGAYDVAGWGLGDSYNGSVQGVTFDTSDATLWAVLKATSAGGAYLLHIARDGTLIGAPIALPPSTNGIAHDAVQDQLAILFDASPGIVRWFSKAGADLSATRQVLTLPSGYADHLTFDPATGDLLASWGDNGAPGMVGRYVRGDYGGWTLAGVDTLTGTDAIEGLVAFDGNYYVANDAATHPGMPVANRVLRYVM</sequence>
<dbReference type="OrthoDB" id="7558053at2"/>
<dbReference type="EMBL" id="FOCF01000009">
    <property type="protein sequence ID" value="SEN60090.1"/>
    <property type="molecule type" value="Genomic_DNA"/>
</dbReference>
<dbReference type="RefSeq" id="WP_093666645.1">
    <property type="nucleotide sequence ID" value="NZ_FOCF01000009.1"/>
</dbReference>
<evidence type="ECO:0000313" key="1">
    <source>
        <dbReference type="EMBL" id="SEN60090.1"/>
    </source>
</evidence>
<dbReference type="AlphaFoldDB" id="A0A1H8HUS5"/>
<accession>A0A1H8HUS5</accession>
<keyword evidence="2" id="KW-1185">Reference proteome</keyword>
<protein>
    <submittedName>
        <fullName evidence="1">Uncharacterized protein</fullName>
    </submittedName>
</protein>